<comment type="caution">
    <text evidence="10">The sequence shown here is derived from an EMBL/GenBank/DDBJ whole genome shotgun (WGS) entry which is preliminary data.</text>
</comment>
<dbReference type="GO" id="GO:0005886">
    <property type="term" value="C:plasma membrane"/>
    <property type="evidence" value="ECO:0007669"/>
    <property type="project" value="UniProtKB-SubCell"/>
</dbReference>
<dbReference type="GO" id="GO:0055085">
    <property type="term" value="P:transmembrane transport"/>
    <property type="evidence" value="ECO:0007669"/>
    <property type="project" value="InterPro"/>
</dbReference>
<dbReference type="InterPro" id="IPR052702">
    <property type="entry name" value="MscS-like_channel"/>
</dbReference>
<feature type="transmembrane region" description="Helical" evidence="7">
    <location>
        <begin position="403"/>
        <end position="424"/>
    </location>
</feature>
<dbReference type="InterPro" id="IPR006685">
    <property type="entry name" value="MscS_channel_2nd"/>
</dbReference>
<dbReference type="Gene3D" id="3.30.70.100">
    <property type="match status" value="1"/>
</dbReference>
<feature type="transmembrane region" description="Helical" evidence="7">
    <location>
        <begin position="46"/>
        <end position="64"/>
    </location>
</feature>
<dbReference type="Pfam" id="PF21082">
    <property type="entry name" value="MS_channel_3rd"/>
    <property type="match status" value="1"/>
</dbReference>
<feature type="transmembrane region" description="Helical" evidence="7">
    <location>
        <begin position="362"/>
        <end position="382"/>
    </location>
</feature>
<evidence type="ECO:0000256" key="6">
    <source>
        <dbReference type="ARBA" id="ARBA00023136"/>
    </source>
</evidence>
<comment type="subcellular location">
    <subcellularLocation>
        <location evidence="1">Cell membrane</location>
        <topology evidence="1">Multi-pass membrane protein</topology>
    </subcellularLocation>
</comment>
<dbReference type="InterPro" id="IPR023408">
    <property type="entry name" value="MscS_beta-dom_sf"/>
</dbReference>
<dbReference type="AlphaFoldDB" id="A0A7C3ZLX7"/>
<feature type="transmembrane region" description="Helical" evidence="7">
    <location>
        <begin position="250"/>
        <end position="270"/>
    </location>
</feature>
<dbReference type="InterPro" id="IPR049278">
    <property type="entry name" value="MS_channel_C"/>
</dbReference>
<keyword evidence="6 7" id="KW-0472">Membrane</keyword>
<dbReference type="PANTHER" id="PTHR30347:SF1">
    <property type="entry name" value="MECHANOSENSITIVE CHANNEL MSCK"/>
    <property type="match status" value="1"/>
</dbReference>
<proteinExistence type="inferred from homology"/>
<sequence>MSIYKKTRPCLVRWKGRSAVPVSQRRDLVGLGVGANRRSRRQKSIGLARLLVILTLAFVVTLVGTGTPVGAVSPEGFQPPGAVRVHPSPLLGVMAQAPTPPETPAPVPSAVQGAGNSENVTKVGKGSSNFLRNWLLRSDLLKAPVILDGRLVFEVSQMPELTAAMRAEGIQTKLVKAADSSGKIQVKVEESKAGPIILVNDEYLLTVTAQDTSLGETPTKVAQTWSTEIEKALNNGRRERTTKFIIENSLYAVVVVLLALAVNWGWTRLLQRYQPRLRELVAKLPKPNGVDPIALLDGLLKLLQQLVRVGLCVGVGLYIANLFPLSRQLAYPIAQLLFRIPNLIVAIFTGTIFTLGQDPYSLSDLLILSALLFGLINAAGRGSKLLRDRILHITGINRGAREALATIANYSAIALGTIIILQIWGVDLSSLTIIASALSVGIAFGFQDIAKNFASGLVLLFERPIQVGDFVEVGEYTGTVERIGSRSTTIRTLDRISIILPNSRFLEQEVINWSHQDPISRIHIPVGVAYGSDIKAVETALLDTAKEHPHVLKVPAPRVMFKGFGDSSLDFELLVWSNMPEEQYWTKSDLYFRIDEVLRERHIEIPFPQRDLHLRSGTVPLELSPELQQAILLLLQSLNNGDRK</sequence>
<dbReference type="EMBL" id="DSPX01000167">
    <property type="protein sequence ID" value="HGG02145.1"/>
    <property type="molecule type" value="Genomic_DNA"/>
</dbReference>
<dbReference type="SUPFAM" id="SSF50182">
    <property type="entry name" value="Sm-like ribonucleoproteins"/>
    <property type="match status" value="1"/>
</dbReference>
<dbReference type="Pfam" id="PF00924">
    <property type="entry name" value="MS_channel_2nd"/>
    <property type="match status" value="1"/>
</dbReference>
<dbReference type="InterPro" id="IPR010920">
    <property type="entry name" value="LSM_dom_sf"/>
</dbReference>
<evidence type="ECO:0000313" key="10">
    <source>
        <dbReference type="EMBL" id="HGG02145.1"/>
    </source>
</evidence>
<gene>
    <name evidence="10" type="ORF">ENR15_16240</name>
</gene>
<feature type="domain" description="Mechanosensitive ion channel MscS" evidence="8">
    <location>
        <begin position="448"/>
        <end position="515"/>
    </location>
</feature>
<evidence type="ECO:0000259" key="8">
    <source>
        <dbReference type="Pfam" id="PF00924"/>
    </source>
</evidence>
<evidence type="ECO:0000256" key="5">
    <source>
        <dbReference type="ARBA" id="ARBA00022989"/>
    </source>
</evidence>
<evidence type="ECO:0000256" key="4">
    <source>
        <dbReference type="ARBA" id="ARBA00022692"/>
    </source>
</evidence>
<feature type="transmembrane region" description="Helical" evidence="7">
    <location>
        <begin position="336"/>
        <end position="356"/>
    </location>
</feature>
<evidence type="ECO:0000256" key="2">
    <source>
        <dbReference type="ARBA" id="ARBA00008017"/>
    </source>
</evidence>
<protein>
    <submittedName>
        <fullName evidence="10">Mechanosensitive ion channel</fullName>
    </submittedName>
</protein>
<evidence type="ECO:0000259" key="9">
    <source>
        <dbReference type="Pfam" id="PF21082"/>
    </source>
</evidence>
<evidence type="ECO:0000256" key="7">
    <source>
        <dbReference type="SAM" id="Phobius"/>
    </source>
</evidence>
<dbReference type="SUPFAM" id="SSF82689">
    <property type="entry name" value="Mechanosensitive channel protein MscS (YggB), C-terminal domain"/>
    <property type="match status" value="1"/>
</dbReference>
<keyword evidence="4 7" id="KW-0812">Transmembrane</keyword>
<accession>A0A7C3ZLX7</accession>
<keyword evidence="5 7" id="KW-1133">Transmembrane helix</keyword>
<dbReference type="InterPro" id="IPR006686">
    <property type="entry name" value="MscS_channel_CS"/>
</dbReference>
<reference evidence="10" key="1">
    <citation type="journal article" date="2020" name="mSystems">
        <title>Genome- and Community-Level Interaction Insights into Carbon Utilization and Element Cycling Functions of Hydrothermarchaeota in Hydrothermal Sediment.</title>
        <authorList>
            <person name="Zhou Z."/>
            <person name="Liu Y."/>
            <person name="Xu W."/>
            <person name="Pan J."/>
            <person name="Luo Z.H."/>
            <person name="Li M."/>
        </authorList>
    </citation>
    <scope>NUCLEOTIDE SEQUENCE [LARGE SCALE GENOMIC DNA]</scope>
    <source>
        <strain evidence="10">SpSt-374</strain>
    </source>
</reference>
<dbReference type="Gene3D" id="1.10.287.1260">
    <property type="match status" value="1"/>
</dbReference>
<organism evidence="10">
    <name type="scientific">Planktothricoides sp. SpSt-374</name>
    <dbReference type="NCBI Taxonomy" id="2282167"/>
    <lineage>
        <taxon>Bacteria</taxon>
        <taxon>Bacillati</taxon>
        <taxon>Cyanobacteriota</taxon>
        <taxon>Cyanophyceae</taxon>
        <taxon>Oscillatoriophycideae</taxon>
        <taxon>Oscillatoriales</taxon>
        <taxon>Oscillatoriaceae</taxon>
        <taxon>Planktothricoides</taxon>
    </lineage>
</organism>
<comment type="similarity">
    <text evidence="2">Belongs to the MscS (TC 1.A.23) family.</text>
</comment>
<evidence type="ECO:0000256" key="3">
    <source>
        <dbReference type="ARBA" id="ARBA00022475"/>
    </source>
</evidence>
<dbReference type="PROSITE" id="PS01246">
    <property type="entry name" value="UPF0003"/>
    <property type="match status" value="1"/>
</dbReference>
<dbReference type="SUPFAM" id="SSF82861">
    <property type="entry name" value="Mechanosensitive channel protein MscS (YggB), transmembrane region"/>
    <property type="match status" value="1"/>
</dbReference>
<feature type="domain" description="Mechanosensitive ion channel MscS C-terminal" evidence="9">
    <location>
        <begin position="524"/>
        <end position="605"/>
    </location>
</feature>
<name>A0A7C3ZLX7_9CYAN</name>
<dbReference type="Gene3D" id="2.30.30.60">
    <property type="match status" value="1"/>
</dbReference>
<dbReference type="InterPro" id="IPR011066">
    <property type="entry name" value="MscS_channel_C_sf"/>
</dbReference>
<keyword evidence="3" id="KW-1003">Cell membrane</keyword>
<dbReference type="InterPro" id="IPR011014">
    <property type="entry name" value="MscS_channel_TM-2"/>
</dbReference>
<dbReference type="PANTHER" id="PTHR30347">
    <property type="entry name" value="POTASSIUM CHANNEL RELATED"/>
    <property type="match status" value="1"/>
</dbReference>
<evidence type="ECO:0000256" key="1">
    <source>
        <dbReference type="ARBA" id="ARBA00004651"/>
    </source>
</evidence>